<accession>A0A0G0EWH1</accession>
<protein>
    <submittedName>
        <fullName evidence="2">Uncharacterized protein</fullName>
    </submittedName>
</protein>
<dbReference type="EMBL" id="LBQC01000035">
    <property type="protein sequence ID" value="KKP71487.1"/>
    <property type="molecule type" value="Genomic_DNA"/>
</dbReference>
<feature type="transmembrane region" description="Helical" evidence="1">
    <location>
        <begin position="15"/>
        <end position="35"/>
    </location>
</feature>
<keyword evidence="1" id="KW-0812">Transmembrane</keyword>
<gene>
    <name evidence="2" type="ORF">UR68_C0035G0012</name>
</gene>
<reference evidence="2 3" key="1">
    <citation type="journal article" date="2015" name="Nature">
        <title>rRNA introns, odd ribosomes, and small enigmatic genomes across a large radiation of phyla.</title>
        <authorList>
            <person name="Brown C.T."/>
            <person name="Hug L.A."/>
            <person name="Thomas B.C."/>
            <person name="Sharon I."/>
            <person name="Castelle C.J."/>
            <person name="Singh A."/>
            <person name="Wilkins M.J."/>
            <person name="Williams K.H."/>
            <person name="Banfield J.F."/>
        </authorList>
    </citation>
    <scope>NUCLEOTIDE SEQUENCE [LARGE SCALE GENOMIC DNA]</scope>
</reference>
<evidence type="ECO:0000313" key="2">
    <source>
        <dbReference type="EMBL" id="KKP71487.1"/>
    </source>
</evidence>
<evidence type="ECO:0000256" key="1">
    <source>
        <dbReference type="SAM" id="Phobius"/>
    </source>
</evidence>
<keyword evidence="1" id="KW-1133">Transmembrane helix</keyword>
<keyword evidence="1" id="KW-0472">Membrane</keyword>
<sequence>MARRYKKRTFNHQDFNKLIFVGVSIAILSFLVLIVKTTSIKKSEPKAQVSAMAYDEACLIKFQATSPYSGYSKYLQTKIKEGVNLNDLYFVSGPPGIYNLLTGGYLGSVTCGNSDYFRFGDVRKDYSSNIVQYRGICCVRKNYIVEANQIRCLTQAGYGLSVRGIFRCKKDCLKADPDNMDSGNLYTEKFVGVKNRCDAIIYFMMRTAVGEKGAGKSLRNMHQLVN</sequence>
<proteinExistence type="predicted"/>
<evidence type="ECO:0000313" key="3">
    <source>
        <dbReference type="Proteomes" id="UP000034457"/>
    </source>
</evidence>
<dbReference type="AlphaFoldDB" id="A0A0G0EWH1"/>
<dbReference type="STRING" id="1618478.UR68_C0035G0012"/>
<dbReference type="Proteomes" id="UP000034457">
    <property type="component" value="Unassembled WGS sequence"/>
</dbReference>
<comment type="caution">
    <text evidence="2">The sequence shown here is derived from an EMBL/GenBank/DDBJ whole genome shotgun (WGS) entry which is preliminary data.</text>
</comment>
<organism evidence="2 3">
    <name type="scientific">Candidatus Roizmanbacteria bacterium GW2011_GWA2_35_19</name>
    <dbReference type="NCBI Taxonomy" id="1618478"/>
    <lineage>
        <taxon>Bacteria</taxon>
        <taxon>Candidatus Roizmaniibacteriota</taxon>
    </lineage>
</organism>
<name>A0A0G0EWH1_9BACT</name>